<name>A0A423W3V0_9PEZI</name>
<protein>
    <recommendedName>
        <fullName evidence="1">Carbohydrate kinase PfkB domain-containing protein</fullName>
    </recommendedName>
</protein>
<gene>
    <name evidence="2" type="ORF">VMCG_06954</name>
</gene>
<dbReference type="Proteomes" id="UP000283895">
    <property type="component" value="Unassembled WGS sequence"/>
</dbReference>
<dbReference type="Gene3D" id="3.40.1190.20">
    <property type="match status" value="1"/>
</dbReference>
<dbReference type="PANTHER" id="PTHR47098:SF1">
    <property type="entry name" value="PFKB FAMILY CARBOHYDRATE KINASE SUPERFAMILY (AFU_ORTHOLOGUE AFUA_4G09500)"/>
    <property type="match status" value="1"/>
</dbReference>
<dbReference type="AlphaFoldDB" id="A0A423W3V0"/>
<dbReference type="Pfam" id="PF00294">
    <property type="entry name" value="PfkB"/>
    <property type="match status" value="1"/>
</dbReference>
<dbReference type="InterPro" id="IPR011611">
    <property type="entry name" value="PfkB_dom"/>
</dbReference>
<comment type="caution">
    <text evidence="2">The sequence shown here is derived from an EMBL/GenBank/DDBJ whole genome shotgun (WGS) entry which is preliminary data.</text>
</comment>
<evidence type="ECO:0000313" key="2">
    <source>
        <dbReference type="EMBL" id="ROV98006.1"/>
    </source>
</evidence>
<dbReference type="PANTHER" id="PTHR47098">
    <property type="entry name" value="PROTEIN MAK32"/>
    <property type="match status" value="1"/>
</dbReference>
<reference evidence="2 3" key="1">
    <citation type="submission" date="2015-09" db="EMBL/GenBank/DDBJ databases">
        <title>Host preference determinants of Valsa canker pathogens revealed by comparative genomics.</title>
        <authorList>
            <person name="Yin Z."/>
            <person name="Huang L."/>
        </authorList>
    </citation>
    <scope>NUCLEOTIDE SEQUENCE [LARGE SCALE GENOMIC DNA]</scope>
    <source>
        <strain evidence="2 3">03-1</strain>
    </source>
</reference>
<feature type="domain" description="Carbohydrate kinase PfkB" evidence="1">
    <location>
        <begin position="19"/>
        <end position="322"/>
    </location>
</feature>
<accession>A0A423W3V0</accession>
<dbReference type="SUPFAM" id="SSF53613">
    <property type="entry name" value="Ribokinase-like"/>
    <property type="match status" value="1"/>
</dbReference>
<sequence length="357" mass="39447">MGQSSMSETHTRDSSFVSLGMAVIDEIRFPTKETLLDVPGGSGLYATLGARLLQAAPRSKSVGYVLLAGYDFPEAILHLLQKWETRLHIHQMPNHPSTRGLLIYEDDAFGRKSFVYTSPPLQPRPSDLETYSLLQAKSFHFLSLPEDLEVQVMALLELRKNHGVSDRPLIVWEPAPIGCDRVNLDSHFRACKLVDVFSPNHLELGYLFEGKREEAPEFSRSNIEMFAKQFLDSGIGPKVEEGLIVIRAGEHGALTLSTSGPEWLPPFYEKPSAKVVDPTGAGNTFLGGFCVTLQETGNPREASIRGTVAASYALEQFGLPQCSPLISPGSEEAWNGSNVSKRIDDFKRRLSEESKTL</sequence>
<evidence type="ECO:0000259" key="1">
    <source>
        <dbReference type="Pfam" id="PF00294"/>
    </source>
</evidence>
<dbReference type="InterPro" id="IPR029056">
    <property type="entry name" value="Ribokinase-like"/>
</dbReference>
<proteinExistence type="predicted"/>
<dbReference type="EMBL" id="LKEA01000027">
    <property type="protein sequence ID" value="ROV98006.1"/>
    <property type="molecule type" value="Genomic_DNA"/>
</dbReference>
<organism evidence="2 3">
    <name type="scientific">Cytospora schulzeri</name>
    <dbReference type="NCBI Taxonomy" id="448051"/>
    <lineage>
        <taxon>Eukaryota</taxon>
        <taxon>Fungi</taxon>
        <taxon>Dikarya</taxon>
        <taxon>Ascomycota</taxon>
        <taxon>Pezizomycotina</taxon>
        <taxon>Sordariomycetes</taxon>
        <taxon>Sordariomycetidae</taxon>
        <taxon>Diaporthales</taxon>
        <taxon>Cytosporaceae</taxon>
        <taxon>Cytospora</taxon>
    </lineage>
</organism>
<evidence type="ECO:0000313" key="3">
    <source>
        <dbReference type="Proteomes" id="UP000283895"/>
    </source>
</evidence>
<dbReference type="OrthoDB" id="497927at2759"/>
<keyword evidence="3" id="KW-1185">Reference proteome</keyword>
<dbReference type="STRING" id="356882.A0A423W3V0"/>